<protein>
    <submittedName>
        <fullName evidence="5 6">Cytochrome P450, putative</fullName>
        <ecNumber evidence="5">1.14.14.1</ecNumber>
        <ecNumber evidence="5">1.14.99.9</ecNumber>
    </submittedName>
</protein>
<proteinExistence type="inferred from homology"/>
<dbReference type="Pfam" id="PF00067">
    <property type="entry name" value="p450"/>
    <property type="match status" value="2"/>
</dbReference>
<dbReference type="EMBL" id="ABJB010939642">
    <property type="status" value="NOT_ANNOTATED_CDS"/>
    <property type="molecule type" value="Genomic_DNA"/>
</dbReference>
<comment type="similarity">
    <text evidence="1">Belongs to the cytochrome P450 family.</text>
</comment>
<evidence type="ECO:0000256" key="1">
    <source>
        <dbReference type="ARBA" id="ARBA00010617"/>
    </source>
</evidence>
<dbReference type="InterPro" id="IPR001128">
    <property type="entry name" value="Cyt_P450"/>
</dbReference>
<dbReference type="EMBL" id="ABJB010190308">
    <property type="status" value="NOT_ANNOTATED_CDS"/>
    <property type="molecule type" value="Genomic_DNA"/>
</dbReference>
<dbReference type="OrthoDB" id="6486579at2759"/>
<evidence type="ECO:0000256" key="2">
    <source>
        <dbReference type="ARBA" id="ARBA00022723"/>
    </source>
</evidence>
<dbReference type="GO" id="GO:0005506">
    <property type="term" value="F:iron ion binding"/>
    <property type="evidence" value="ECO:0007669"/>
    <property type="project" value="InterPro"/>
</dbReference>
<name>B7PL30_IXOSC</name>
<gene>
    <name evidence="5" type="ORF">IscW_ISCW006867</name>
</gene>
<dbReference type="VEuPathDB" id="VectorBase:ISCP_015874"/>
<dbReference type="VEuPathDB" id="VectorBase:ISCW006867"/>
<dbReference type="InterPro" id="IPR036396">
    <property type="entry name" value="Cyt_P450_sf"/>
</dbReference>
<dbReference type="PANTHER" id="PTHR24300">
    <property type="entry name" value="CYTOCHROME P450 508A4-RELATED"/>
    <property type="match status" value="1"/>
</dbReference>
<evidence type="ECO:0000256" key="4">
    <source>
        <dbReference type="ARBA" id="ARBA00023033"/>
    </source>
</evidence>
<keyword evidence="5" id="KW-0560">Oxidoreductase</keyword>
<dbReference type="SUPFAM" id="SSF48264">
    <property type="entry name" value="Cytochrome P450"/>
    <property type="match status" value="1"/>
</dbReference>
<dbReference type="EC" id="1.14.14.1" evidence="5"/>
<reference evidence="5 7" key="1">
    <citation type="submission" date="2008-03" db="EMBL/GenBank/DDBJ databases">
        <title>Annotation of Ixodes scapularis.</title>
        <authorList>
            <consortium name="Ixodes scapularis Genome Project Consortium"/>
            <person name="Caler E."/>
            <person name="Hannick L.I."/>
            <person name="Bidwell S."/>
            <person name="Joardar V."/>
            <person name="Thiagarajan M."/>
            <person name="Amedeo P."/>
            <person name="Galinsky K.J."/>
            <person name="Schobel S."/>
            <person name="Inman J."/>
            <person name="Hostetler J."/>
            <person name="Miller J."/>
            <person name="Hammond M."/>
            <person name="Megy K."/>
            <person name="Lawson D."/>
            <person name="Kodira C."/>
            <person name="Sutton G."/>
            <person name="Meyer J."/>
            <person name="Hill C.A."/>
            <person name="Birren B."/>
            <person name="Nene V."/>
            <person name="Collins F."/>
            <person name="Alarcon-Chaidez F."/>
            <person name="Wikel S."/>
            <person name="Strausberg R."/>
        </authorList>
    </citation>
    <scope>NUCLEOTIDE SEQUENCE [LARGE SCALE GENOMIC DNA]</scope>
    <source>
        <strain evidence="7">Wikel</strain>
        <strain evidence="5">Wikel colony</strain>
    </source>
</reference>
<dbReference type="GO" id="GO:0006082">
    <property type="term" value="P:organic acid metabolic process"/>
    <property type="evidence" value="ECO:0000318"/>
    <property type="project" value="GO_Central"/>
</dbReference>
<reference evidence="6" key="2">
    <citation type="submission" date="2020-05" db="UniProtKB">
        <authorList>
            <consortium name="EnsemblMetazoa"/>
        </authorList>
    </citation>
    <scope>IDENTIFICATION</scope>
    <source>
        <strain evidence="6">wikel</strain>
    </source>
</reference>
<dbReference type="GO" id="GO:0020037">
    <property type="term" value="F:heme binding"/>
    <property type="evidence" value="ECO:0000318"/>
    <property type="project" value="GO_Central"/>
</dbReference>
<dbReference type="GO" id="GO:0006805">
    <property type="term" value="P:xenobiotic metabolic process"/>
    <property type="evidence" value="ECO:0000318"/>
    <property type="project" value="GO_Central"/>
</dbReference>
<evidence type="ECO:0000256" key="3">
    <source>
        <dbReference type="ARBA" id="ARBA00023004"/>
    </source>
</evidence>
<dbReference type="VEuPathDB" id="VectorBase:ISCI006867"/>
<sequence>MLNDYPSIEKFLCEKEVLYRPENMVFCDNEITGLATLNGQAWLDNRRICIRVLRDMGFGKKPMEEHIKEESRHLVKRLEGTDGSAVLVQGHVAASTSNNVSALVFGSLYDFEDPRRKAMVENLEEFMKALGTGTMIEFFPEWIRAVVMALPFARVVAIKNVIRNLIELTSVDRVQYRIQEEIDKIVGRDRQPTWEDRHRMPYTVAAIWEMYRCKPTLTLPRA</sequence>
<dbReference type="EC" id="1.14.99.9" evidence="5"/>
<dbReference type="PANTHER" id="PTHR24300:SF375">
    <property type="entry name" value="CYTOCHROME P450 FAMILY"/>
    <property type="match status" value="1"/>
</dbReference>
<dbReference type="GO" id="GO:0016712">
    <property type="term" value="F:oxidoreductase activity, acting on paired donors, with incorporation or reduction of molecular oxygen, reduced flavin or flavoprotein as one donor, and incorporation of one atom of oxygen"/>
    <property type="evidence" value="ECO:0000318"/>
    <property type="project" value="GO_Central"/>
</dbReference>
<evidence type="ECO:0000313" key="5">
    <source>
        <dbReference type="EMBL" id="EEC07302.1"/>
    </source>
</evidence>
<dbReference type="Gene3D" id="1.10.630.10">
    <property type="entry name" value="Cytochrome P450"/>
    <property type="match status" value="2"/>
</dbReference>
<dbReference type="InParanoid" id="B7PL30"/>
<dbReference type="EnsemblMetazoa" id="ISCW006867-RA">
    <property type="protein sequence ID" value="ISCW006867-PA"/>
    <property type="gene ID" value="ISCW006867"/>
</dbReference>
<dbReference type="AlphaFoldDB" id="B7PL30"/>
<keyword evidence="4" id="KW-0503">Monooxygenase</keyword>
<keyword evidence="2" id="KW-0479">Metal-binding</keyword>
<dbReference type="HOGENOM" id="CLU_001570_22_0_1"/>
<evidence type="ECO:0000313" key="6">
    <source>
        <dbReference type="EnsemblMetazoa" id="ISCW006867-PA"/>
    </source>
</evidence>
<evidence type="ECO:0000313" key="7">
    <source>
        <dbReference type="Proteomes" id="UP000001555"/>
    </source>
</evidence>
<keyword evidence="3" id="KW-0408">Iron</keyword>
<organism>
    <name type="scientific">Ixodes scapularis</name>
    <name type="common">Black-legged tick</name>
    <name type="synonym">Deer tick</name>
    <dbReference type="NCBI Taxonomy" id="6945"/>
    <lineage>
        <taxon>Eukaryota</taxon>
        <taxon>Metazoa</taxon>
        <taxon>Ecdysozoa</taxon>
        <taxon>Arthropoda</taxon>
        <taxon>Chelicerata</taxon>
        <taxon>Arachnida</taxon>
        <taxon>Acari</taxon>
        <taxon>Parasitiformes</taxon>
        <taxon>Ixodida</taxon>
        <taxon>Ixodoidea</taxon>
        <taxon>Ixodidae</taxon>
        <taxon>Ixodinae</taxon>
        <taxon>Ixodes</taxon>
    </lineage>
</organism>
<dbReference type="EMBL" id="DS737467">
    <property type="protein sequence ID" value="EEC07302.1"/>
    <property type="molecule type" value="Genomic_DNA"/>
</dbReference>
<dbReference type="FunFam" id="1.10.630.10:FF:000425">
    <property type="entry name" value="Cytochrome P450, putative"/>
    <property type="match status" value="1"/>
</dbReference>
<dbReference type="PaxDb" id="6945-B7PL30"/>
<dbReference type="InterPro" id="IPR050182">
    <property type="entry name" value="Cytochrome_P450_fam2"/>
</dbReference>
<keyword evidence="7" id="KW-1185">Reference proteome</keyword>
<accession>B7PL30</accession>
<dbReference type="Proteomes" id="UP000001555">
    <property type="component" value="Unassembled WGS sequence"/>
</dbReference>
<dbReference type="EMBL" id="ABJB010855294">
    <property type="status" value="NOT_ANNOTATED_CDS"/>
    <property type="molecule type" value="Genomic_DNA"/>
</dbReference>
<dbReference type="GO" id="GO:0005737">
    <property type="term" value="C:cytoplasm"/>
    <property type="evidence" value="ECO:0000318"/>
    <property type="project" value="GO_Central"/>
</dbReference>